<evidence type="ECO:0000256" key="4">
    <source>
        <dbReference type="ARBA" id="ARBA00022989"/>
    </source>
</evidence>
<feature type="transmembrane region" description="Helical" evidence="8">
    <location>
        <begin position="145"/>
        <end position="166"/>
    </location>
</feature>
<proteinExistence type="predicted"/>
<comment type="subcellular location">
    <subcellularLocation>
        <location evidence="1">Mitochondrion inner membrane</location>
        <topology evidence="1">Single-pass membrane protein</topology>
    </subcellularLocation>
</comment>
<reference evidence="11" key="1">
    <citation type="submission" date="2025-08" db="UniProtKB">
        <authorList>
            <consortium name="RefSeq"/>
        </authorList>
    </citation>
    <scope>IDENTIFICATION</scope>
    <source>
        <tissue evidence="11">Gonads</tissue>
    </source>
</reference>
<protein>
    <submittedName>
        <fullName evidence="11">LETM1 domain-containing protein 1</fullName>
    </submittedName>
</protein>
<dbReference type="GO" id="GO:0030003">
    <property type="term" value="P:intracellular monoatomic cation homeostasis"/>
    <property type="evidence" value="ECO:0007669"/>
    <property type="project" value="TreeGrafter"/>
</dbReference>
<keyword evidence="3" id="KW-0999">Mitochondrion inner membrane</keyword>
<keyword evidence="2 8" id="KW-0812">Transmembrane</keyword>
<dbReference type="Proteomes" id="UP000085678">
    <property type="component" value="Unplaced"/>
</dbReference>
<evidence type="ECO:0000256" key="1">
    <source>
        <dbReference type="ARBA" id="ARBA00004434"/>
    </source>
</evidence>
<dbReference type="GO" id="GO:0043022">
    <property type="term" value="F:ribosome binding"/>
    <property type="evidence" value="ECO:0007669"/>
    <property type="project" value="InterPro"/>
</dbReference>
<dbReference type="PANTHER" id="PTHR14009:SF13">
    <property type="entry name" value="LETM1 DOMAIN-CONTAINING PROTEIN 1"/>
    <property type="match status" value="1"/>
</dbReference>
<dbReference type="InterPro" id="IPR033122">
    <property type="entry name" value="LETM1-like_RBD"/>
</dbReference>
<dbReference type="GO" id="GO:0005743">
    <property type="term" value="C:mitochondrial inner membrane"/>
    <property type="evidence" value="ECO:0007669"/>
    <property type="project" value="UniProtKB-SubCell"/>
</dbReference>
<evidence type="ECO:0000313" key="10">
    <source>
        <dbReference type="Proteomes" id="UP000085678"/>
    </source>
</evidence>
<keyword evidence="4 8" id="KW-1133">Transmembrane helix</keyword>
<evidence type="ECO:0000256" key="6">
    <source>
        <dbReference type="ARBA" id="ARBA00023136"/>
    </source>
</evidence>
<sequence length="365" mass="42307">MAGNRVQICVRCFRKSFVYDKLFLRAIISHTSGLKGRQFHNDGKENKENDFKKKKDIVKKPGIIRKSIAKNYLKLISNLEKKYPKLYQVYAVSKKGIESLLADMKVYSGAVYELYNMRKGMVDYSSLNREQLMAYRQVPKDLRKVGFVLLVSTVPFVGNLVFFVAYKYPNHLLSRQFWTAEQQQEFDISKHKHKVDHFPKLLAKLKTLASKLKDERERKKLLDILNKIPESSVSVEELLTVKHLFEHEPLSLWSLNMAHLYHVAYAMDMPKMKAKLIQDAMLLHNIDQVIHKEGIHMLSNAELQQACFDRGVNSYSLTKDEQVQYMKSWLQLSQACTGPSLSLILHGPVFLAWNLPRSTKDPQTT</sequence>
<dbReference type="STRING" id="7574.A0A1S3HAJ8"/>
<evidence type="ECO:0000256" key="7">
    <source>
        <dbReference type="PROSITE-ProRule" id="PRU01094"/>
    </source>
</evidence>
<evidence type="ECO:0000256" key="5">
    <source>
        <dbReference type="ARBA" id="ARBA00023128"/>
    </source>
</evidence>
<dbReference type="InterPro" id="IPR044202">
    <property type="entry name" value="LETM1/MDM38-like"/>
</dbReference>
<evidence type="ECO:0000256" key="3">
    <source>
        <dbReference type="ARBA" id="ARBA00022792"/>
    </source>
</evidence>
<organism evidence="10 11">
    <name type="scientific">Lingula anatina</name>
    <name type="common">Brachiopod</name>
    <name type="synonym">Lingula unguis</name>
    <dbReference type="NCBI Taxonomy" id="7574"/>
    <lineage>
        <taxon>Eukaryota</taxon>
        <taxon>Metazoa</taxon>
        <taxon>Spiralia</taxon>
        <taxon>Lophotrochozoa</taxon>
        <taxon>Brachiopoda</taxon>
        <taxon>Linguliformea</taxon>
        <taxon>Lingulata</taxon>
        <taxon>Lingulida</taxon>
        <taxon>Linguloidea</taxon>
        <taxon>Lingulidae</taxon>
        <taxon>Lingula</taxon>
    </lineage>
</organism>
<keyword evidence="6 8" id="KW-0472">Membrane</keyword>
<evidence type="ECO:0000259" key="9">
    <source>
        <dbReference type="PROSITE" id="PS51758"/>
    </source>
</evidence>
<dbReference type="PANTHER" id="PTHR14009">
    <property type="entry name" value="LEUCINE ZIPPER-EF-HAND CONTAINING TRANSMEMBRANE PROTEIN"/>
    <property type="match status" value="1"/>
</dbReference>
<dbReference type="PROSITE" id="PS51758">
    <property type="entry name" value="LETM1_RBD"/>
    <property type="match status" value="1"/>
</dbReference>
<dbReference type="FunCoup" id="A0A1S3HAJ8">
    <property type="interactions" value="1984"/>
</dbReference>
<dbReference type="KEGG" id="lak:106153607"/>
<dbReference type="AlphaFoldDB" id="A0A1S3HAJ8"/>
<accession>A0A1S3HAJ8</accession>
<keyword evidence="5 7" id="KW-0496">Mitochondrion</keyword>
<evidence type="ECO:0000256" key="8">
    <source>
        <dbReference type="SAM" id="Phobius"/>
    </source>
</evidence>
<dbReference type="Pfam" id="PF07766">
    <property type="entry name" value="LETM1_RBD"/>
    <property type="match status" value="1"/>
</dbReference>
<evidence type="ECO:0000256" key="2">
    <source>
        <dbReference type="ARBA" id="ARBA00022692"/>
    </source>
</evidence>
<dbReference type="GeneID" id="106153607"/>
<evidence type="ECO:0000313" key="11">
    <source>
        <dbReference type="RefSeq" id="XP_013383057.1"/>
    </source>
</evidence>
<name>A0A1S3HAJ8_LINAN</name>
<gene>
    <name evidence="11" type="primary">LOC106153607</name>
</gene>
<keyword evidence="10" id="KW-1185">Reference proteome</keyword>
<dbReference type="OrthoDB" id="73691at2759"/>
<feature type="domain" description="Letm1 RBD" evidence="9">
    <location>
        <begin position="187"/>
        <end position="365"/>
    </location>
</feature>
<dbReference type="InParanoid" id="A0A1S3HAJ8"/>
<dbReference type="RefSeq" id="XP_013383057.1">
    <property type="nucleotide sequence ID" value="XM_013527603.1"/>
</dbReference>